<evidence type="ECO:0000256" key="1">
    <source>
        <dbReference type="SAM" id="SignalP"/>
    </source>
</evidence>
<dbReference type="AlphaFoldDB" id="C5FTC4"/>
<dbReference type="HOGENOM" id="CLU_1209556_0_0_1"/>
<dbReference type="EMBL" id="DS995705">
    <property type="protein sequence ID" value="EEQ33127.1"/>
    <property type="molecule type" value="Genomic_DNA"/>
</dbReference>
<protein>
    <recommendedName>
        <fullName evidence="4">Secreted protein</fullName>
    </recommendedName>
</protein>
<reference evidence="3" key="1">
    <citation type="journal article" date="2012" name="MBio">
        <title>Comparative genome analysis of Trichophyton rubrum and related dermatophytes reveals candidate genes involved in infection.</title>
        <authorList>
            <person name="Martinez D.A."/>
            <person name="Oliver B.G."/>
            <person name="Graeser Y."/>
            <person name="Goldberg J.M."/>
            <person name="Li W."/>
            <person name="Martinez-Rossi N.M."/>
            <person name="Monod M."/>
            <person name="Shelest E."/>
            <person name="Barton R.C."/>
            <person name="Birch E."/>
            <person name="Brakhage A.A."/>
            <person name="Chen Z."/>
            <person name="Gurr S.J."/>
            <person name="Heiman D."/>
            <person name="Heitman J."/>
            <person name="Kosti I."/>
            <person name="Rossi A."/>
            <person name="Saif S."/>
            <person name="Samalova M."/>
            <person name="Saunders C.W."/>
            <person name="Shea T."/>
            <person name="Summerbell R.C."/>
            <person name="Xu J."/>
            <person name="Young S."/>
            <person name="Zeng Q."/>
            <person name="Birren B.W."/>
            <person name="Cuomo C.A."/>
            <person name="White T.C."/>
        </authorList>
    </citation>
    <scope>NUCLEOTIDE SEQUENCE [LARGE SCALE GENOMIC DNA]</scope>
    <source>
        <strain evidence="3">ATCC MYA-4605 / CBS 113480</strain>
    </source>
</reference>
<dbReference type="Proteomes" id="UP000002035">
    <property type="component" value="Unassembled WGS sequence"/>
</dbReference>
<dbReference type="GeneID" id="9224766"/>
<organism evidence="2 3">
    <name type="scientific">Arthroderma otae (strain ATCC MYA-4605 / CBS 113480)</name>
    <name type="common">Microsporum canis</name>
    <dbReference type="NCBI Taxonomy" id="554155"/>
    <lineage>
        <taxon>Eukaryota</taxon>
        <taxon>Fungi</taxon>
        <taxon>Dikarya</taxon>
        <taxon>Ascomycota</taxon>
        <taxon>Pezizomycotina</taxon>
        <taxon>Eurotiomycetes</taxon>
        <taxon>Eurotiomycetidae</taxon>
        <taxon>Onygenales</taxon>
        <taxon>Arthrodermataceae</taxon>
        <taxon>Microsporum</taxon>
    </lineage>
</organism>
<sequence>MDHPPSRRLVWSCFTLMLRSNSLATETPTEKRGHDERQPCYCDFGYCCFQLLERYLTLSLLYRDNSPARDQATSIRGGKGREKKALGTPKLAISADQGMYSNSTKDPQSSVYIPVTGHADGVVVQNSQAQISGREEVTPAAGCFAVNTCMRAVLLAYTCLHATKERWARRFASSRYPLAIRSIVCICAYPNGESPHSLLHPVHVESRGRDGFLCQLYDAGVKQVGRMVQ</sequence>
<keyword evidence="1" id="KW-0732">Signal</keyword>
<accession>C5FTC4</accession>
<dbReference type="VEuPathDB" id="FungiDB:MCYG_05946"/>
<evidence type="ECO:0008006" key="4">
    <source>
        <dbReference type="Google" id="ProtNLM"/>
    </source>
</evidence>
<gene>
    <name evidence="2" type="ORF">MCYG_05946</name>
</gene>
<proteinExistence type="predicted"/>
<name>C5FTC4_ARTOC</name>
<feature type="signal peptide" evidence="1">
    <location>
        <begin position="1"/>
        <end position="24"/>
    </location>
</feature>
<evidence type="ECO:0000313" key="2">
    <source>
        <dbReference type="EMBL" id="EEQ33127.1"/>
    </source>
</evidence>
<feature type="chain" id="PRO_5002951789" description="Secreted protein" evidence="1">
    <location>
        <begin position="25"/>
        <end position="229"/>
    </location>
</feature>
<dbReference type="RefSeq" id="XP_002846077.1">
    <property type="nucleotide sequence ID" value="XM_002846031.1"/>
</dbReference>
<keyword evidence="3" id="KW-1185">Reference proteome</keyword>
<evidence type="ECO:0000313" key="3">
    <source>
        <dbReference type="Proteomes" id="UP000002035"/>
    </source>
</evidence>